<dbReference type="InterPro" id="IPR001461">
    <property type="entry name" value="Aspartic_peptidase_A1"/>
</dbReference>
<dbReference type="PROSITE" id="PS51767">
    <property type="entry name" value="PEPTIDASE_A1"/>
    <property type="match status" value="1"/>
</dbReference>
<organism evidence="10 11">
    <name type="scientific">Papaver nudicaule</name>
    <name type="common">Iceland poppy</name>
    <dbReference type="NCBI Taxonomy" id="74823"/>
    <lineage>
        <taxon>Eukaryota</taxon>
        <taxon>Viridiplantae</taxon>
        <taxon>Streptophyta</taxon>
        <taxon>Embryophyta</taxon>
        <taxon>Tracheophyta</taxon>
        <taxon>Spermatophyta</taxon>
        <taxon>Magnoliopsida</taxon>
        <taxon>Ranunculales</taxon>
        <taxon>Papaveraceae</taxon>
        <taxon>Papaveroideae</taxon>
        <taxon>Papaver</taxon>
    </lineage>
</organism>
<dbReference type="CDD" id="cd05472">
    <property type="entry name" value="cnd41_like"/>
    <property type="match status" value="1"/>
</dbReference>
<feature type="active site" evidence="7">
    <location>
        <position position="384"/>
    </location>
</feature>
<protein>
    <recommendedName>
        <fullName evidence="9">Peptidase A1 domain-containing protein</fullName>
    </recommendedName>
</protein>
<keyword evidence="4" id="KW-0064">Aspartyl protease</keyword>
<dbReference type="InterPro" id="IPR033873">
    <property type="entry name" value="CND41-like"/>
</dbReference>
<feature type="chain" id="PRO_5041400524" description="Peptidase A1 domain-containing protein" evidence="8">
    <location>
        <begin position="22"/>
        <end position="504"/>
    </location>
</feature>
<keyword evidence="3 8" id="KW-0732">Signal</keyword>
<dbReference type="Pfam" id="PF14543">
    <property type="entry name" value="TAXi_N"/>
    <property type="match status" value="1"/>
</dbReference>
<dbReference type="InterPro" id="IPR033121">
    <property type="entry name" value="PEPTIDASE_A1"/>
</dbReference>
<dbReference type="GO" id="GO:0004190">
    <property type="term" value="F:aspartic-type endopeptidase activity"/>
    <property type="evidence" value="ECO:0007669"/>
    <property type="project" value="UniProtKB-KW"/>
</dbReference>
<keyword evidence="6" id="KW-0238">DNA-binding</keyword>
<sequence>MAKSVFRLCFLFISFVTCVFSRVILPESKNHVTAILDVSSSVQKTIDILSFNPDQILQEEEDSVNEQQSISDFSSSFSFTAKLQTRDTILKSTHKDYETLTLDRLKRDSARVDSIITKLDLATKGISKSDLKPLVVEKEFEELKSQNRDNIVGPITSGLSHGSGEYFSRVGVGHPPKPQYLVLDTGSDVTWVQCAPCTECYQQTDPIFEPSSSTSFAHISCDAQQCKSLDNSACSNESCLYQVNYGDGSYTIGDFVSETLTFDNSKTTVEKISIGCGHDNEGLFIGSAGLLALGAGSLSFPSQVKATAFSYCLVDRDSSSASTVQFGPEAQPADAITAPLLRNSRLPTFYFVGLTGMSVGGQPLNLSGSVFDMSPGSLSGVIVDSGTSVTRLRADVYNALRDAFVEGTQHLPSAGAFALFDTCYDLSSKTTVSVPTVAFLFPGGKSLVLPAKNYLVPVDSKKTFCFAFAPTRQQLSIIGNLQQQGTRVSYDTAKSVVGFSPNKC</sequence>
<evidence type="ECO:0000256" key="2">
    <source>
        <dbReference type="ARBA" id="ARBA00022670"/>
    </source>
</evidence>
<feature type="active site" evidence="7">
    <location>
        <position position="184"/>
    </location>
</feature>
<reference evidence="10" key="1">
    <citation type="submission" date="2022-03" db="EMBL/GenBank/DDBJ databases">
        <title>A functionally conserved STORR gene fusion in Papaver species that diverged 16.8 million years ago.</title>
        <authorList>
            <person name="Catania T."/>
        </authorList>
    </citation>
    <scope>NUCLEOTIDE SEQUENCE</scope>
    <source>
        <strain evidence="10">S-191538</strain>
    </source>
</reference>
<keyword evidence="5" id="KW-0378">Hydrolase</keyword>
<dbReference type="AlphaFoldDB" id="A0AA42B529"/>
<evidence type="ECO:0000256" key="1">
    <source>
        <dbReference type="ARBA" id="ARBA00007447"/>
    </source>
</evidence>
<dbReference type="GO" id="GO:0006508">
    <property type="term" value="P:proteolysis"/>
    <property type="evidence" value="ECO:0007669"/>
    <property type="project" value="UniProtKB-KW"/>
</dbReference>
<accession>A0AA42B529</accession>
<dbReference type="EMBL" id="JAJJMA010341827">
    <property type="protein sequence ID" value="MCL7051733.1"/>
    <property type="molecule type" value="Genomic_DNA"/>
</dbReference>
<keyword evidence="11" id="KW-1185">Reference proteome</keyword>
<evidence type="ECO:0000256" key="5">
    <source>
        <dbReference type="ARBA" id="ARBA00022801"/>
    </source>
</evidence>
<evidence type="ECO:0000256" key="3">
    <source>
        <dbReference type="ARBA" id="ARBA00022729"/>
    </source>
</evidence>
<dbReference type="Pfam" id="PF14541">
    <property type="entry name" value="TAXi_C"/>
    <property type="match status" value="1"/>
</dbReference>
<evidence type="ECO:0000256" key="6">
    <source>
        <dbReference type="ARBA" id="ARBA00023125"/>
    </source>
</evidence>
<dbReference type="Gene3D" id="2.40.70.10">
    <property type="entry name" value="Acid Proteases"/>
    <property type="match status" value="2"/>
</dbReference>
<evidence type="ECO:0000256" key="4">
    <source>
        <dbReference type="ARBA" id="ARBA00022750"/>
    </source>
</evidence>
<dbReference type="SUPFAM" id="SSF50630">
    <property type="entry name" value="Acid proteases"/>
    <property type="match status" value="1"/>
</dbReference>
<comment type="similarity">
    <text evidence="1">Belongs to the peptidase A1 family.</text>
</comment>
<keyword evidence="2" id="KW-0645">Protease</keyword>
<proteinExistence type="inferred from homology"/>
<dbReference type="InterPro" id="IPR001969">
    <property type="entry name" value="Aspartic_peptidase_AS"/>
</dbReference>
<evidence type="ECO:0000256" key="8">
    <source>
        <dbReference type="SAM" id="SignalP"/>
    </source>
</evidence>
<dbReference type="GO" id="GO:0003677">
    <property type="term" value="F:DNA binding"/>
    <property type="evidence" value="ECO:0007669"/>
    <property type="project" value="UniProtKB-KW"/>
</dbReference>
<feature type="domain" description="Peptidase A1" evidence="9">
    <location>
        <begin position="166"/>
        <end position="500"/>
    </location>
</feature>
<dbReference type="PANTHER" id="PTHR13683">
    <property type="entry name" value="ASPARTYL PROTEASES"/>
    <property type="match status" value="1"/>
</dbReference>
<dbReference type="InterPro" id="IPR021109">
    <property type="entry name" value="Peptidase_aspartic_dom_sf"/>
</dbReference>
<gene>
    <name evidence="10" type="ORF">MKW94_008382</name>
</gene>
<dbReference type="FunFam" id="2.40.70.10:FF:000016">
    <property type="entry name" value="Probable aspartic protease At2g35615"/>
    <property type="match status" value="1"/>
</dbReference>
<evidence type="ECO:0000259" key="9">
    <source>
        <dbReference type="PROSITE" id="PS51767"/>
    </source>
</evidence>
<comment type="caution">
    <text evidence="10">The sequence shown here is derived from an EMBL/GenBank/DDBJ whole genome shotgun (WGS) entry which is preliminary data.</text>
</comment>
<dbReference type="InterPro" id="IPR032799">
    <property type="entry name" value="TAXi_C"/>
</dbReference>
<feature type="signal peptide" evidence="8">
    <location>
        <begin position="1"/>
        <end position="21"/>
    </location>
</feature>
<evidence type="ECO:0000313" key="11">
    <source>
        <dbReference type="Proteomes" id="UP001177140"/>
    </source>
</evidence>
<dbReference type="PANTHER" id="PTHR13683:SF775">
    <property type="entry name" value="EUKARYOTIC ASPARTYL PROTEASE FAMILY PROTEIN"/>
    <property type="match status" value="1"/>
</dbReference>
<dbReference type="Proteomes" id="UP001177140">
    <property type="component" value="Unassembled WGS sequence"/>
</dbReference>
<evidence type="ECO:0000313" key="10">
    <source>
        <dbReference type="EMBL" id="MCL7051733.1"/>
    </source>
</evidence>
<dbReference type="PROSITE" id="PS00141">
    <property type="entry name" value="ASP_PROTEASE"/>
    <property type="match status" value="1"/>
</dbReference>
<dbReference type="FunFam" id="2.40.70.10:FF:000010">
    <property type="entry name" value="Aspartyl protease family protein 2"/>
    <property type="match status" value="1"/>
</dbReference>
<evidence type="ECO:0000256" key="7">
    <source>
        <dbReference type="PIRSR" id="PIRSR601461-1"/>
    </source>
</evidence>
<dbReference type="InterPro" id="IPR032861">
    <property type="entry name" value="TAXi_N"/>
</dbReference>
<name>A0AA42B529_PAPNU</name>